<keyword evidence="3" id="KW-1185">Reference proteome</keyword>
<dbReference type="AlphaFoldDB" id="A0A0E0NJ72"/>
<evidence type="ECO:0000313" key="3">
    <source>
        <dbReference type="Proteomes" id="UP000008022"/>
    </source>
</evidence>
<feature type="compositionally biased region" description="Acidic residues" evidence="1">
    <location>
        <begin position="162"/>
        <end position="193"/>
    </location>
</feature>
<name>A0A0E0NJ72_ORYRU</name>
<proteinExistence type="predicted"/>
<dbReference type="OMA" id="NWRMVEL"/>
<evidence type="ECO:0000256" key="1">
    <source>
        <dbReference type="SAM" id="MobiDB-lite"/>
    </source>
</evidence>
<feature type="region of interest" description="Disordered" evidence="1">
    <location>
        <begin position="159"/>
        <end position="195"/>
    </location>
</feature>
<dbReference type="STRING" id="4529.A0A0E0NJ72"/>
<dbReference type="Gramene" id="ORUFI02G29290.1">
    <property type="protein sequence ID" value="ORUFI02G29290.1"/>
    <property type="gene ID" value="ORUFI02G29290"/>
</dbReference>
<evidence type="ECO:0000313" key="2">
    <source>
        <dbReference type="EnsemblPlants" id="ORUFI02G29290.1"/>
    </source>
</evidence>
<dbReference type="HOGENOM" id="CLU_064185_0_0_1"/>
<sequence>MIIVLVYTGGENVYGATGAEYSIPPKITFPASEATTFEDVKNEIYGGLKYSETEYSLLIPLYETRSWQMIFDMTSARNSWRMVELYIEFTPTNSGFSQNHIVSEITRENLEPTMATVAENIVSASHQSPKHGISPKIHDVSNYAPIVGLSSDNIINEAQENSQDDGYVDEETEREGDMIEEDESDGEAEEDVNDNTYGQPVVKLIKLLPLVGRSDKHPLYGKPTKIGSSWKIQTCPYPHTCRAPADRLDHAQLTSAVIADQCKDDDVVKTFKWVVKKKKPRRFNEGMEAISKTCPDAIAYLG</sequence>
<organism evidence="2 3">
    <name type="scientific">Oryza rufipogon</name>
    <name type="common">Brownbeard rice</name>
    <name type="synonym">Asian wild rice</name>
    <dbReference type="NCBI Taxonomy" id="4529"/>
    <lineage>
        <taxon>Eukaryota</taxon>
        <taxon>Viridiplantae</taxon>
        <taxon>Streptophyta</taxon>
        <taxon>Embryophyta</taxon>
        <taxon>Tracheophyta</taxon>
        <taxon>Spermatophyta</taxon>
        <taxon>Magnoliopsida</taxon>
        <taxon>Liliopsida</taxon>
        <taxon>Poales</taxon>
        <taxon>Poaceae</taxon>
        <taxon>BOP clade</taxon>
        <taxon>Oryzoideae</taxon>
        <taxon>Oryzeae</taxon>
        <taxon>Oryzinae</taxon>
        <taxon>Oryza</taxon>
    </lineage>
</organism>
<reference evidence="3" key="1">
    <citation type="submission" date="2013-06" db="EMBL/GenBank/DDBJ databases">
        <authorList>
            <person name="Zhao Q."/>
        </authorList>
    </citation>
    <scope>NUCLEOTIDE SEQUENCE</scope>
    <source>
        <strain evidence="3">cv. W1943</strain>
    </source>
</reference>
<accession>A0A0E0NJ72</accession>
<reference evidence="2" key="2">
    <citation type="submission" date="2015-06" db="UniProtKB">
        <authorList>
            <consortium name="EnsemblPlants"/>
        </authorList>
    </citation>
    <scope>IDENTIFICATION</scope>
</reference>
<protein>
    <submittedName>
        <fullName evidence="2">Uncharacterized protein</fullName>
    </submittedName>
</protein>
<dbReference type="Proteomes" id="UP000008022">
    <property type="component" value="Unassembled WGS sequence"/>
</dbReference>
<dbReference type="EnsemblPlants" id="ORUFI02G29290.1">
    <property type="protein sequence ID" value="ORUFI02G29290.1"/>
    <property type="gene ID" value="ORUFI02G29290"/>
</dbReference>